<protein>
    <submittedName>
        <fullName evidence="5">TetR/AcrR family transcriptional regulator</fullName>
    </submittedName>
</protein>
<evidence type="ECO:0000313" key="5">
    <source>
        <dbReference type="EMBL" id="NVH57718.1"/>
    </source>
</evidence>
<dbReference type="GO" id="GO:0003677">
    <property type="term" value="F:DNA binding"/>
    <property type="evidence" value="ECO:0007669"/>
    <property type="project" value="UniProtKB-UniRule"/>
</dbReference>
<keyword evidence="1 2" id="KW-0238">DNA-binding</keyword>
<name>A0A850HE76_9FIRM</name>
<dbReference type="SUPFAM" id="SSF46689">
    <property type="entry name" value="Homeodomain-like"/>
    <property type="match status" value="1"/>
</dbReference>
<dbReference type="EMBL" id="JAAITX010000002">
    <property type="protein sequence ID" value="NVH57718.1"/>
    <property type="molecule type" value="Genomic_DNA"/>
</dbReference>
<dbReference type="InterPro" id="IPR009057">
    <property type="entry name" value="Homeodomain-like_sf"/>
</dbReference>
<dbReference type="Gene3D" id="1.10.357.10">
    <property type="entry name" value="Tetracycline Repressor, domain 2"/>
    <property type="match status" value="1"/>
</dbReference>
<feature type="domain" description="HTH tetR-type" evidence="3">
    <location>
        <begin position="28"/>
        <end position="88"/>
    </location>
</feature>
<evidence type="ECO:0000259" key="3">
    <source>
        <dbReference type="PROSITE" id="PS50977"/>
    </source>
</evidence>
<dbReference type="AlphaFoldDB" id="A0A850HE76"/>
<proteinExistence type="predicted"/>
<evidence type="ECO:0000313" key="7">
    <source>
        <dbReference type="Proteomes" id="UP000701680"/>
    </source>
</evidence>
<sequence length="200" mass="23993">MILGLHQKSARRKMERNDGCPKVYQKARKTRKKIGAALVEMLEYKPLDKITVQELCDQAEIHRSTFYKHFSSIFDVVAYITKEITEALMYQAESAADGDIYFDFITDFYLRYRKALRNLYRTRYREMMVSQMSEIMERYYQKLLKELRREIEEDVPLEWLAKYHAGGMITVGSILLDEKYDDEECRKKLAAFYRYILIRK</sequence>
<accession>A0A850HE76</accession>
<organism evidence="5 6">
    <name type="scientific">Dorea phocaeensis</name>
    <dbReference type="NCBI Taxonomy" id="2040291"/>
    <lineage>
        <taxon>Bacteria</taxon>
        <taxon>Bacillati</taxon>
        <taxon>Bacillota</taxon>
        <taxon>Clostridia</taxon>
        <taxon>Lachnospirales</taxon>
        <taxon>Lachnospiraceae</taxon>
        <taxon>Dorea</taxon>
    </lineage>
</organism>
<reference evidence="5" key="2">
    <citation type="submission" date="2020-02" db="EMBL/GenBank/DDBJ databases">
        <authorList>
            <person name="Littmann E."/>
            <person name="Sorbara M."/>
        </authorList>
    </citation>
    <scope>NUCLEOTIDE SEQUENCE</scope>
    <source>
        <strain evidence="5">MSK.17.11</strain>
        <strain evidence="4">MSK.17.38</strain>
    </source>
</reference>
<evidence type="ECO:0000256" key="2">
    <source>
        <dbReference type="PROSITE-ProRule" id="PRU00335"/>
    </source>
</evidence>
<feature type="DNA-binding region" description="H-T-H motif" evidence="2">
    <location>
        <begin position="51"/>
        <end position="70"/>
    </location>
</feature>
<dbReference type="OrthoDB" id="9810250at2"/>
<dbReference type="InterPro" id="IPR050624">
    <property type="entry name" value="HTH-type_Tx_Regulator"/>
</dbReference>
<dbReference type="EMBL" id="JAAIUO010000002">
    <property type="protein sequence ID" value="NSK14195.1"/>
    <property type="molecule type" value="Genomic_DNA"/>
</dbReference>
<evidence type="ECO:0000313" key="4">
    <source>
        <dbReference type="EMBL" id="NSK14195.1"/>
    </source>
</evidence>
<evidence type="ECO:0000313" key="6">
    <source>
        <dbReference type="Proteomes" id="UP000528555"/>
    </source>
</evidence>
<evidence type="ECO:0000256" key="1">
    <source>
        <dbReference type="ARBA" id="ARBA00023125"/>
    </source>
</evidence>
<dbReference type="RefSeq" id="WP_159459869.1">
    <property type="nucleotide sequence ID" value="NZ_JAAITX010000002.1"/>
</dbReference>
<keyword evidence="6" id="KW-1185">Reference proteome</keyword>
<dbReference type="PROSITE" id="PS50977">
    <property type="entry name" value="HTH_TETR_2"/>
    <property type="match status" value="1"/>
</dbReference>
<gene>
    <name evidence="5" type="ORF">G5A66_03430</name>
    <name evidence="4" type="ORF">G5A75_04770</name>
</gene>
<reference evidence="6 7" key="1">
    <citation type="journal article" date="2020" name="Cell Host Microbe">
        <title>Functional and Genomic Variation between Human-Derived Isolates of Lachnospiraceae Reveals Inter- and Intra-Species Diversity.</title>
        <authorList>
            <person name="Sorbara M.T."/>
            <person name="Littmann E.R."/>
            <person name="Fontana E."/>
            <person name="Moody T.U."/>
            <person name="Kohout C.E."/>
            <person name="Gjonbalaj M."/>
            <person name="Eaton V."/>
            <person name="Seok R."/>
            <person name="Leiner I.M."/>
            <person name="Pamer E.G."/>
        </authorList>
    </citation>
    <scope>NUCLEOTIDE SEQUENCE [LARGE SCALE GENOMIC DNA]</scope>
    <source>
        <strain evidence="5 6">MSK.17.11</strain>
        <strain evidence="4 7">MSK.17.38</strain>
    </source>
</reference>
<dbReference type="Proteomes" id="UP000528555">
    <property type="component" value="Unassembled WGS sequence"/>
</dbReference>
<dbReference type="PANTHER" id="PTHR43479">
    <property type="entry name" value="ACREF/ENVCD OPERON REPRESSOR-RELATED"/>
    <property type="match status" value="1"/>
</dbReference>
<dbReference type="PANTHER" id="PTHR43479:SF11">
    <property type="entry name" value="ACREF_ENVCD OPERON REPRESSOR-RELATED"/>
    <property type="match status" value="1"/>
</dbReference>
<comment type="caution">
    <text evidence="5">The sequence shown here is derived from an EMBL/GenBank/DDBJ whole genome shotgun (WGS) entry which is preliminary data.</text>
</comment>
<dbReference type="InterPro" id="IPR001647">
    <property type="entry name" value="HTH_TetR"/>
</dbReference>
<dbReference type="Proteomes" id="UP000701680">
    <property type="component" value="Unassembled WGS sequence"/>
</dbReference>